<reference evidence="2" key="1">
    <citation type="submission" date="2014-11" db="EMBL/GenBank/DDBJ databases">
        <authorList>
            <person name="Otto D Thomas"/>
            <person name="Naeem Raeece"/>
        </authorList>
    </citation>
    <scope>NUCLEOTIDE SEQUENCE</scope>
</reference>
<gene>
    <name evidence="2" type="ORF">Cvel_24025</name>
</gene>
<feature type="compositionally biased region" description="Basic and acidic residues" evidence="1">
    <location>
        <begin position="57"/>
        <end position="70"/>
    </location>
</feature>
<name>A0A0G4GZJ6_9ALVE</name>
<evidence type="ECO:0000313" key="2">
    <source>
        <dbReference type="EMBL" id="CEM36579.1"/>
    </source>
</evidence>
<dbReference type="AlphaFoldDB" id="A0A0G4GZJ6"/>
<feature type="region of interest" description="Disordered" evidence="1">
    <location>
        <begin position="45"/>
        <end position="105"/>
    </location>
</feature>
<accession>A0A0G4GZJ6</accession>
<dbReference type="InterPro" id="IPR014710">
    <property type="entry name" value="RmlC-like_jellyroll"/>
</dbReference>
<organism evidence="2">
    <name type="scientific">Chromera velia CCMP2878</name>
    <dbReference type="NCBI Taxonomy" id="1169474"/>
    <lineage>
        <taxon>Eukaryota</taxon>
        <taxon>Sar</taxon>
        <taxon>Alveolata</taxon>
        <taxon>Colpodellida</taxon>
        <taxon>Chromeraceae</taxon>
        <taxon>Chromera</taxon>
    </lineage>
</organism>
<dbReference type="Gene3D" id="2.60.120.10">
    <property type="entry name" value="Jelly Rolls"/>
    <property type="match status" value="1"/>
</dbReference>
<evidence type="ECO:0000256" key="1">
    <source>
        <dbReference type="SAM" id="MobiDB-lite"/>
    </source>
</evidence>
<dbReference type="EMBL" id="CDMZ01001714">
    <property type="protein sequence ID" value="CEM36579.1"/>
    <property type="molecule type" value="Genomic_DNA"/>
</dbReference>
<protein>
    <submittedName>
        <fullName evidence="2">Uncharacterized protein</fullName>
    </submittedName>
</protein>
<sequence>MDEKNHCQAMRLFQGDPIWTPINRGEGAEEHDSRKLYEQEYALAKRMKKSPAEETEEMKVDADEAAEKAAKGTSAELSQNDATATSDKPEQSNDTAPQAVEAGSQ</sequence>
<feature type="compositionally biased region" description="Polar residues" evidence="1">
    <location>
        <begin position="75"/>
        <end position="96"/>
    </location>
</feature>
<proteinExistence type="predicted"/>
<dbReference type="VEuPathDB" id="CryptoDB:Cvel_24025"/>